<dbReference type="InterPro" id="IPR037518">
    <property type="entry name" value="MPN"/>
</dbReference>
<dbReference type="InterPro" id="IPR005366">
    <property type="entry name" value="EMC8/9"/>
</dbReference>
<dbReference type="Pfam" id="PF03665">
    <property type="entry name" value="UPF0172"/>
    <property type="match status" value="1"/>
</dbReference>
<dbReference type="Proteomes" id="UP000654370">
    <property type="component" value="Unassembled WGS sequence"/>
</dbReference>
<dbReference type="PANTHER" id="PTHR12941:SF10">
    <property type="entry name" value="ER MEMBRANE PROTEIN COMPLEX SUBUNIT 8_9 HOMOLOG"/>
    <property type="match status" value="1"/>
</dbReference>
<evidence type="ECO:0000256" key="1">
    <source>
        <dbReference type="ARBA" id="ARBA00007461"/>
    </source>
</evidence>
<evidence type="ECO:0000313" key="3">
    <source>
        <dbReference type="EMBL" id="KAG2184772.1"/>
    </source>
</evidence>
<feature type="non-terminal residue" evidence="3">
    <location>
        <position position="208"/>
    </location>
</feature>
<dbReference type="GO" id="GO:0072546">
    <property type="term" value="C:EMC complex"/>
    <property type="evidence" value="ECO:0007669"/>
    <property type="project" value="InterPro"/>
</dbReference>
<organism evidence="3 4">
    <name type="scientific">Mortierella isabellina</name>
    <name type="common">Filamentous fungus</name>
    <name type="synonym">Umbelopsis isabellina</name>
    <dbReference type="NCBI Taxonomy" id="91625"/>
    <lineage>
        <taxon>Eukaryota</taxon>
        <taxon>Fungi</taxon>
        <taxon>Fungi incertae sedis</taxon>
        <taxon>Mucoromycota</taxon>
        <taxon>Mucoromycotina</taxon>
        <taxon>Umbelopsidomycetes</taxon>
        <taxon>Umbelopsidales</taxon>
        <taxon>Umbelopsidaceae</taxon>
        <taxon>Umbelopsis</taxon>
    </lineage>
</organism>
<keyword evidence="4" id="KW-1185">Reference proteome</keyword>
<dbReference type="Gene3D" id="3.40.140.10">
    <property type="entry name" value="Cytidine Deaminase, domain 2"/>
    <property type="match status" value="1"/>
</dbReference>
<comment type="caution">
    <text evidence="3">The sequence shown here is derived from an EMBL/GenBank/DDBJ whole genome shotgun (WGS) entry which is preliminary data.</text>
</comment>
<feature type="domain" description="MPN" evidence="2">
    <location>
        <begin position="11"/>
        <end position="148"/>
    </location>
</feature>
<gene>
    <name evidence="3" type="ORF">INT43_000685</name>
</gene>
<protein>
    <recommendedName>
        <fullName evidence="2">MPN domain-containing protein</fullName>
    </recommendedName>
</protein>
<dbReference type="PROSITE" id="PS50249">
    <property type="entry name" value="MPN"/>
    <property type="match status" value="1"/>
</dbReference>
<accession>A0A8H7Q2J9</accession>
<dbReference type="EMBL" id="JAEPQZ010000002">
    <property type="protein sequence ID" value="KAG2184772.1"/>
    <property type="molecule type" value="Genomic_DNA"/>
</dbReference>
<proteinExistence type="inferred from homology"/>
<dbReference type="AlphaFoldDB" id="A0A8H7Q2J9"/>
<sequence>RTHSKFVMVNYTVHERAYALPLLHAARYPSSEVCGVLLTDKASINSEKINITNAVPLFHHWTTLSPMLEVALQQVDLYAASKDLAIAGLYVANETTGDKVLNEHTIKTMEAISKHNENAIVFLVDNDNIDLHQNKESALLPFVKINNSWQRSKSAFTEGSDFELSNVDTYAKVRGLISNGQYKQIADFDAHLEDVSLDWLSNSGVNGL</sequence>
<evidence type="ECO:0000313" key="4">
    <source>
        <dbReference type="Proteomes" id="UP000654370"/>
    </source>
</evidence>
<dbReference type="OrthoDB" id="194468at2759"/>
<dbReference type="CDD" id="cd08060">
    <property type="entry name" value="MPN_UPF0172"/>
    <property type="match status" value="1"/>
</dbReference>
<evidence type="ECO:0000259" key="2">
    <source>
        <dbReference type="PROSITE" id="PS50249"/>
    </source>
</evidence>
<reference evidence="3" key="1">
    <citation type="submission" date="2020-12" db="EMBL/GenBank/DDBJ databases">
        <title>Metabolic potential, ecology and presence of endohyphal bacteria is reflected in genomic diversity of Mucoromycotina.</title>
        <authorList>
            <person name="Muszewska A."/>
            <person name="Okrasinska A."/>
            <person name="Steczkiewicz K."/>
            <person name="Drgas O."/>
            <person name="Orlowska M."/>
            <person name="Perlinska-Lenart U."/>
            <person name="Aleksandrzak-Piekarczyk T."/>
            <person name="Szatraj K."/>
            <person name="Zielenkiewicz U."/>
            <person name="Pilsyk S."/>
            <person name="Malc E."/>
            <person name="Mieczkowski P."/>
            <person name="Kruszewska J.S."/>
            <person name="Biernat P."/>
            <person name="Pawlowska J."/>
        </authorList>
    </citation>
    <scope>NUCLEOTIDE SEQUENCE</scope>
    <source>
        <strain evidence="3">WA0000067209</strain>
    </source>
</reference>
<dbReference type="PANTHER" id="PTHR12941">
    <property type="entry name" value="ER MEMBRANE PROTEIN COMPLEX"/>
    <property type="match status" value="1"/>
</dbReference>
<name>A0A8H7Q2J9_MORIS</name>
<comment type="similarity">
    <text evidence="1">Belongs to the EMC8/EMC9 family.</text>
</comment>